<name>A0A0L6UWL1_9BASI</name>
<dbReference type="AlphaFoldDB" id="A0A0L6UWL1"/>
<gene>
    <name evidence="1" type="ORF">VP01_33g1</name>
</gene>
<organism evidence="1 2">
    <name type="scientific">Puccinia sorghi</name>
    <dbReference type="NCBI Taxonomy" id="27349"/>
    <lineage>
        <taxon>Eukaryota</taxon>
        <taxon>Fungi</taxon>
        <taxon>Dikarya</taxon>
        <taxon>Basidiomycota</taxon>
        <taxon>Pucciniomycotina</taxon>
        <taxon>Pucciniomycetes</taxon>
        <taxon>Pucciniales</taxon>
        <taxon>Pucciniaceae</taxon>
        <taxon>Puccinia</taxon>
    </lineage>
</organism>
<accession>A0A0L6UWL1</accession>
<dbReference type="EMBL" id="LAVV01008391">
    <property type="protein sequence ID" value="KNZ52908.1"/>
    <property type="molecule type" value="Genomic_DNA"/>
</dbReference>
<protein>
    <submittedName>
        <fullName evidence="1">Uncharacterized protein</fullName>
    </submittedName>
</protein>
<proteinExistence type="predicted"/>
<evidence type="ECO:0000313" key="2">
    <source>
        <dbReference type="Proteomes" id="UP000037035"/>
    </source>
</evidence>
<dbReference type="OrthoDB" id="3247418at2759"/>
<evidence type="ECO:0000313" key="1">
    <source>
        <dbReference type="EMBL" id="KNZ52908.1"/>
    </source>
</evidence>
<dbReference type="Proteomes" id="UP000037035">
    <property type="component" value="Unassembled WGS sequence"/>
</dbReference>
<keyword evidence="2" id="KW-1185">Reference proteome</keyword>
<comment type="caution">
    <text evidence="1">The sequence shown here is derived from an EMBL/GenBank/DDBJ whole genome shotgun (WGS) entry which is preliminary data.</text>
</comment>
<reference evidence="1 2" key="1">
    <citation type="submission" date="2015-08" db="EMBL/GenBank/DDBJ databases">
        <title>Next Generation Sequencing and Analysis of the Genome of Puccinia sorghi L Schw, the Causal Agent of Maize Common Rust.</title>
        <authorList>
            <person name="Rochi L."/>
            <person name="Burguener G."/>
            <person name="Darino M."/>
            <person name="Turjanski A."/>
            <person name="Kreff E."/>
            <person name="Dieguez M.J."/>
            <person name="Sacco F."/>
        </authorList>
    </citation>
    <scope>NUCLEOTIDE SEQUENCE [LARGE SCALE GENOMIC DNA]</scope>
    <source>
        <strain evidence="1 2">RO10H11247</strain>
    </source>
</reference>
<sequence>MEVCLFRFGPPQLSGQHLAGCWTSFFSEDKIKKFCSNMKDVILPSGLWKLPPNLGEDKTGQLSAALWYTLFAYMVPLCTHIVCSHTFSKRSIRRFKINYKHDSLSIQDLFPQAKVEMGPSGRDLRVSRRATYWLLAEDPHKPSNWYVLPCTPFLKLLDKREYQEEVYKDLLRFVRETNPKAEHKENIPLPRGAKLLPGYAIPVKSVVCRPNIRVLVLQPNNCLLWRDRQKKNCYGLVQQLYKFEDHLGRKKGYLM</sequence>
<dbReference type="VEuPathDB" id="FungiDB:VP01_33g1"/>